<evidence type="ECO:0000256" key="3">
    <source>
        <dbReference type="ARBA" id="ARBA00022692"/>
    </source>
</evidence>
<gene>
    <name evidence="8" type="ORF">CUS_7752</name>
</gene>
<dbReference type="AlphaFoldDB" id="E9SG31"/>
<dbReference type="PANTHER" id="PTHR30287:SF2">
    <property type="entry name" value="BLL1001 PROTEIN"/>
    <property type="match status" value="1"/>
</dbReference>
<evidence type="ECO:0000313" key="9">
    <source>
        <dbReference type="Proteomes" id="UP000004259"/>
    </source>
</evidence>
<dbReference type="Pfam" id="PF02687">
    <property type="entry name" value="FtsX"/>
    <property type="match status" value="2"/>
</dbReference>
<dbReference type="Proteomes" id="UP000004259">
    <property type="component" value="Unassembled WGS sequence"/>
</dbReference>
<feature type="transmembrane region" description="Helical" evidence="6">
    <location>
        <begin position="247"/>
        <end position="271"/>
    </location>
</feature>
<dbReference type="RefSeq" id="WP_002852123.1">
    <property type="nucleotide sequence ID" value="NZ_ADKM02000122.1"/>
</dbReference>
<keyword evidence="3 6" id="KW-0812">Transmembrane</keyword>
<evidence type="ECO:0000256" key="5">
    <source>
        <dbReference type="ARBA" id="ARBA00023136"/>
    </source>
</evidence>
<evidence type="ECO:0000256" key="4">
    <source>
        <dbReference type="ARBA" id="ARBA00022989"/>
    </source>
</evidence>
<evidence type="ECO:0000256" key="1">
    <source>
        <dbReference type="ARBA" id="ARBA00004651"/>
    </source>
</evidence>
<proteinExistence type="predicted"/>
<dbReference type="InterPro" id="IPR038766">
    <property type="entry name" value="Membrane_comp_ABC_pdt"/>
</dbReference>
<feature type="transmembrane region" description="Helical" evidence="6">
    <location>
        <begin position="414"/>
        <end position="435"/>
    </location>
</feature>
<evidence type="ECO:0000313" key="8">
    <source>
        <dbReference type="EMBL" id="EGC01810.1"/>
    </source>
</evidence>
<dbReference type="PANTHER" id="PTHR30287">
    <property type="entry name" value="MEMBRANE COMPONENT OF PREDICTED ABC SUPERFAMILY METABOLITE UPTAKE TRANSPORTER"/>
    <property type="match status" value="1"/>
</dbReference>
<evidence type="ECO:0000256" key="2">
    <source>
        <dbReference type="ARBA" id="ARBA00022475"/>
    </source>
</evidence>
<comment type="subcellular location">
    <subcellularLocation>
        <location evidence="1">Cell membrane</location>
        <topology evidence="1">Multi-pass membrane protein</topology>
    </subcellularLocation>
</comment>
<evidence type="ECO:0000259" key="7">
    <source>
        <dbReference type="Pfam" id="PF02687"/>
    </source>
</evidence>
<feature type="transmembrane region" description="Helical" evidence="6">
    <location>
        <begin position="758"/>
        <end position="780"/>
    </location>
</feature>
<feature type="domain" description="ABC3 transporter permease C-terminal" evidence="7">
    <location>
        <begin position="256"/>
        <end position="370"/>
    </location>
</feature>
<dbReference type="STRING" id="246199.CUS_7752"/>
<evidence type="ECO:0000256" key="6">
    <source>
        <dbReference type="SAM" id="Phobius"/>
    </source>
</evidence>
<keyword evidence="9" id="KW-1185">Reference proteome</keyword>
<dbReference type="GO" id="GO:0005886">
    <property type="term" value="C:plasma membrane"/>
    <property type="evidence" value="ECO:0007669"/>
    <property type="project" value="UniProtKB-SubCell"/>
</dbReference>
<dbReference type="EMBL" id="ADKM02000122">
    <property type="protein sequence ID" value="EGC01810.1"/>
    <property type="molecule type" value="Genomic_DNA"/>
</dbReference>
<feature type="transmembrane region" description="Helical" evidence="6">
    <location>
        <begin position="303"/>
        <end position="321"/>
    </location>
</feature>
<dbReference type="InterPro" id="IPR003838">
    <property type="entry name" value="ABC3_permease_C"/>
</dbReference>
<sequence>MFWRILKKDLKRKKTMNIILLLFVILCSMLAAASLNNIIAVTGGIEHFIEISDAPDVMIIMPLDQELDKELITLPEVGHLKVEEMFYLTSDHLKLNGEKHKDLITGTGFISGKEFGCKYFDDENREITGVPDGGFYCTKNFLQGAVFKKGDILTVTTDEGTFDLRFEGIYKTAALDTNNSSSPYIILNGTDWDKMNKAATASAFTKAKILYVKTNDPDAVISAAAETEGISCYTRDTFKKIFMYDMITAYILLAACVILMAAAFVTLRFAIGFTISEEFREIGVMKAVGIQNSGIRSIYITKYAAISLIGSVIGYAASIPLSSYLLKSVQGSIVFNRNNTMIGIAGSAAVIVLILLFSYGCTRGINKMSPIDAVRSGQTGERFGKRSVIHLGRSKLPATVFMALNDVLSAPKQFAIITVVFTLCVLMMTVMSNMANTLSSDKPIFLFGIPVETDASILDNDISGNDAIKQALGEFITSNDGWKSLVKETEKMLDENGMPGKATVTMSCLYTTVHGDKSVGISYHVTRNTPADKFIYDEGTAPRKPDEVALTAAAMEKLDAKIGDRIKINTGGKEEELIITGTFSTFMMGGLAARLCEDAELNLEKINNNMGIQIEFDDSPNEEEIGRRIEKLKDVTGTEKIYSNAQMVETFTEMSGTLNSVKQMMMLMTVIVTALIVILMERSFISKEKSEIALMKAVGFQNGSVIGQHTLRFVMTAVIAVILASVIVLPMSKALLTFVFAQIGSVSSTGIAFDAVEIFAVCPAILIGVTVIGTFLTALYTKTIKASDTASIE</sequence>
<organism evidence="8 9">
    <name type="scientific">Ruminococcus albus 8</name>
    <dbReference type="NCBI Taxonomy" id="246199"/>
    <lineage>
        <taxon>Bacteria</taxon>
        <taxon>Bacillati</taxon>
        <taxon>Bacillota</taxon>
        <taxon>Clostridia</taxon>
        <taxon>Eubacteriales</taxon>
        <taxon>Oscillospiraceae</taxon>
        <taxon>Ruminococcus</taxon>
    </lineage>
</organism>
<keyword evidence="4 6" id="KW-1133">Transmembrane helix</keyword>
<reference evidence="8 9" key="1">
    <citation type="submission" date="2011-02" db="EMBL/GenBank/DDBJ databases">
        <authorList>
            <person name="Nelson K.E."/>
            <person name="Sutton G."/>
            <person name="Torralba M."/>
            <person name="Durkin S."/>
            <person name="Harkins D."/>
            <person name="Montgomery R."/>
            <person name="Ziemer C."/>
            <person name="Klaassens E."/>
            <person name="Ocuiv P."/>
            <person name="Morrison M."/>
        </authorList>
    </citation>
    <scope>NUCLEOTIDE SEQUENCE [LARGE SCALE GENOMIC DNA]</scope>
    <source>
        <strain evidence="8 9">8</strain>
    </source>
</reference>
<dbReference type="eggNOG" id="COG0577">
    <property type="taxonomic scope" value="Bacteria"/>
</dbReference>
<protein>
    <submittedName>
        <fullName evidence="8">Efflux ABC transporter, permease protein</fullName>
    </submittedName>
</protein>
<keyword evidence="2" id="KW-1003">Cell membrane</keyword>
<feature type="transmembrane region" description="Helical" evidence="6">
    <location>
        <begin position="713"/>
        <end position="738"/>
    </location>
</feature>
<dbReference type="OrthoDB" id="9766372at2"/>
<keyword evidence="5 6" id="KW-0472">Membrane</keyword>
<accession>E9SG31</accession>
<feature type="domain" description="ABC3 transporter permease C-terminal" evidence="7">
    <location>
        <begin position="665"/>
        <end position="782"/>
    </location>
</feature>
<feature type="transmembrane region" description="Helical" evidence="6">
    <location>
        <begin position="341"/>
        <end position="361"/>
    </location>
</feature>
<name>E9SG31_RUMAL</name>
<feature type="transmembrane region" description="Helical" evidence="6">
    <location>
        <begin position="664"/>
        <end position="680"/>
    </location>
</feature>
<comment type="caution">
    <text evidence="8">The sequence shown here is derived from an EMBL/GenBank/DDBJ whole genome shotgun (WGS) entry which is preliminary data.</text>
</comment>